<feature type="compositionally biased region" description="Polar residues" evidence="1">
    <location>
        <begin position="1"/>
        <end position="18"/>
    </location>
</feature>
<accession>A0A8H6IYR3</accession>
<dbReference type="AlphaFoldDB" id="A0A8H6IYR3"/>
<feature type="region of interest" description="Disordered" evidence="1">
    <location>
        <begin position="1"/>
        <end position="27"/>
    </location>
</feature>
<evidence type="ECO:0000313" key="3">
    <source>
        <dbReference type="Proteomes" id="UP000652219"/>
    </source>
</evidence>
<proteinExistence type="predicted"/>
<reference evidence="2 3" key="1">
    <citation type="journal article" date="2020" name="Phytopathology">
        <title>Genome Sequence Resources of Colletotrichum truncatum, C. plurivorum, C. musicola, and C. sojae: Four Species Pathogenic to Soybean (Glycine max).</title>
        <authorList>
            <person name="Rogerio F."/>
            <person name="Boufleur T.R."/>
            <person name="Ciampi-Guillardi M."/>
            <person name="Sukno S.A."/>
            <person name="Thon M.R."/>
            <person name="Massola Junior N.S."/>
            <person name="Baroncelli R."/>
        </authorList>
    </citation>
    <scope>NUCLEOTIDE SEQUENCE [LARGE SCALE GENOMIC DNA]</scope>
    <source>
        <strain evidence="2 3">LFN0009</strain>
    </source>
</reference>
<organism evidence="2 3">
    <name type="scientific">Colletotrichum sojae</name>
    <dbReference type="NCBI Taxonomy" id="2175907"/>
    <lineage>
        <taxon>Eukaryota</taxon>
        <taxon>Fungi</taxon>
        <taxon>Dikarya</taxon>
        <taxon>Ascomycota</taxon>
        <taxon>Pezizomycotina</taxon>
        <taxon>Sordariomycetes</taxon>
        <taxon>Hypocreomycetidae</taxon>
        <taxon>Glomerellales</taxon>
        <taxon>Glomerellaceae</taxon>
        <taxon>Colletotrichum</taxon>
        <taxon>Colletotrichum orchidearum species complex</taxon>
    </lineage>
</organism>
<gene>
    <name evidence="2" type="ORF">CSOJ01_11308</name>
</gene>
<dbReference type="Proteomes" id="UP000652219">
    <property type="component" value="Unassembled WGS sequence"/>
</dbReference>
<name>A0A8H6IYR3_9PEZI</name>
<comment type="caution">
    <text evidence="2">The sequence shown here is derived from an EMBL/GenBank/DDBJ whole genome shotgun (WGS) entry which is preliminary data.</text>
</comment>
<keyword evidence="3" id="KW-1185">Reference proteome</keyword>
<sequence>MVEISSSHTSWATPVLRSQSHKEVPVPRLEAGDDNGCLNHAFNTVANVEQEKLEDMLEALLNPDTASKIKFRLDKGVPTGEKPQPPVEEGFALSNVRVVVDQSMAFAVLDLDYPVKMPIYLYGSKSEVHVDHVLKKAPNAQISADLVETDLAARLTGEELRNGVVVVPDDVFEACLQPLTEEAQAQPRGLGLSLKEGVDHKASVYHTCEEAKSGEGKPIATGTISVGKTVYADWDDVNMDPAAENDGVVSYHSGGSGSRQLPAAPSQARSAFASPSYIMKRGFGRLGSCDAAKVEPRLQRW</sequence>
<protein>
    <submittedName>
        <fullName evidence="2">Uncharacterized protein</fullName>
    </submittedName>
</protein>
<evidence type="ECO:0000313" key="2">
    <source>
        <dbReference type="EMBL" id="KAF6802836.1"/>
    </source>
</evidence>
<evidence type="ECO:0000256" key="1">
    <source>
        <dbReference type="SAM" id="MobiDB-lite"/>
    </source>
</evidence>
<dbReference type="EMBL" id="WIGN01000257">
    <property type="protein sequence ID" value="KAF6802836.1"/>
    <property type="molecule type" value="Genomic_DNA"/>
</dbReference>